<sequence length="52" mass="5363">MTCATASPPHSTSNALDNPAADMKANAQAATISQTVDVRQVFLIQNGGNPHV</sequence>
<evidence type="ECO:0000256" key="1">
    <source>
        <dbReference type="SAM" id="MobiDB-lite"/>
    </source>
</evidence>
<accession>A0A7W6BW95</accession>
<reference evidence="2 3" key="1">
    <citation type="submission" date="2020-08" db="EMBL/GenBank/DDBJ databases">
        <title>Genomic Encyclopedia of Type Strains, Phase IV (KMG-IV): sequencing the most valuable type-strain genomes for metagenomic binning, comparative biology and taxonomic classification.</title>
        <authorList>
            <person name="Goeker M."/>
        </authorList>
    </citation>
    <scope>NUCLEOTIDE SEQUENCE [LARGE SCALE GENOMIC DNA]</scope>
    <source>
        <strain evidence="2 3">DSM 25024</strain>
    </source>
</reference>
<organism evidence="2 3">
    <name type="scientific">Aureimonas phyllosphaerae</name>
    <dbReference type="NCBI Taxonomy" id="1166078"/>
    <lineage>
        <taxon>Bacteria</taxon>
        <taxon>Pseudomonadati</taxon>
        <taxon>Pseudomonadota</taxon>
        <taxon>Alphaproteobacteria</taxon>
        <taxon>Hyphomicrobiales</taxon>
        <taxon>Aurantimonadaceae</taxon>
        <taxon>Aureimonas</taxon>
    </lineage>
</organism>
<comment type="caution">
    <text evidence="2">The sequence shown here is derived from an EMBL/GenBank/DDBJ whole genome shotgun (WGS) entry which is preliminary data.</text>
</comment>
<protein>
    <submittedName>
        <fullName evidence="2">Uncharacterized protein</fullName>
    </submittedName>
</protein>
<feature type="region of interest" description="Disordered" evidence="1">
    <location>
        <begin position="1"/>
        <end position="21"/>
    </location>
</feature>
<feature type="compositionally biased region" description="Polar residues" evidence="1">
    <location>
        <begin position="1"/>
        <end position="16"/>
    </location>
</feature>
<evidence type="ECO:0000313" key="3">
    <source>
        <dbReference type="Proteomes" id="UP000531216"/>
    </source>
</evidence>
<dbReference type="EMBL" id="JACIDO010000016">
    <property type="protein sequence ID" value="MBB3938077.1"/>
    <property type="molecule type" value="Genomic_DNA"/>
</dbReference>
<name>A0A7W6BW95_9HYPH</name>
<evidence type="ECO:0000313" key="2">
    <source>
        <dbReference type="EMBL" id="MBB3938077.1"/>
    </source>
</evidence>
<dbReference type="AlphaFoldDB" id="A0A7W6BW95"/>
<gene>
    <name evidence="2" type="ORF">GGR05_004247</name>
</gene>
<proteinExistence type="predicted"/>
<keyword evidence="3" id="KW-1185">Reference proteome</keyword>
<dbReference type="Proteomes" id="UP000531216">
    <property type="component" value="Unassembled WGS sequence"/>
</dbReference>